<dbReference type="EMBL" id="BEZZ01000101">
    <property type="protein sequence ID" value="GCC25868.1"/>
    <property type="molecule type" value="Genomic_DNA"/>
</dbReference>
<protein>
    <submittedName>
        <fullName evidence="1">Uncharacterized protein</fullName>
    </submittedName>
</protein>
<name>A0A401S660_CHIPU</name>
<organism evidence="1 2">
    <name type="scientific">Chiloscyllium punctatum</name>
    <name type="common">Brownbanded bambooshark</name>
    <name type="synonym">Hemiscyllium punctatum</name>
    <dbReference type="NCBI Taxonomy" id="137246"/>
    <lineage>
        <taxon>Eukaryota</taxon>
        <taxon>Metazoa</taxon>
        <taxon>Chordata</taxon>
        <taxon>Craniata</taxon>
        <taxon>Vertebrata</taxon>
        <taxon>Chondrichthyes</taxon>
        <taxon>Elasmobranchii</taxon>
        <taxon>Galeomorphii</taxon>
        <taxon>Galeoidea</taxon>
        <taxon>Orectolobiformes</taxon>
        <taxon>Hemiscylliidae</taxon>
        <taxon>Chiloscyllium</taxon>
    </lineage>
</organism>
<dbReference type="Proteomes" id="UP000287033">
    <property type="component" value="Unassembled WGS sequence"/>
</dbReference>
<gene>
    <name evidence="1" type="ORF">chiPu_0004280</name>
</gene>
<sequence length="74" mass="7987">MEHRPRGVTMVTMRVRAGPLTKTALRGDNCDRTEGSVTVVTVRRGGGAGARRRGRCLKKGAKSSGRVRPSALPW</sequence>
<reference evidence="1 2" key="1">
    <citation type="journal article" date="2018" name="Nat. Ecol. Evol.">
        <title>Shark genomes provide insights into elasmobranch evolution and the origin of vertebrates.</title>
        <authorList>
            <person name="Hara Y"/>
            <person name="Yamaguchi K"/>
            <person name="Onimaru K"/>
            <person name="Kadota M"/>
            <person name="Koyanagi M"/>
            <person name="Keeley SD"/>
            <person name="Tatsumi K"/>
            <person name="Tanaka K"/>
            <person name="Motone F"/>
            <person name="Kageyama Y"/>
            <person name="Nozu R"/>
            <person name="Adachi N"/>
            <person name="Nishimura O"/>
            <person name="Nakagawa R"/>
            <person name="Tanegashima C"/>
            <person name="Kiyatake I"/>
            <person name="Matsumoto R"/>
            <person name="Murakumo K"/>
            <person name="Nishida K"/>
            <person name="Terakita A"/>
            <person name="Kuratani S"/>
            <person name="Sato K"/>
            <person name="Hyodo S Kuraku.S."/>
        </authorList>
    </citation>
    <scope>NUCLEOTIDE SEQUENCE [LARGE SCALE GENOMIC DNA]</scope>
</reference>
<dbReference type="AlphaFoldDB" id="A0A401S660"/>
<comment type="caution">
    <text evidence="1">The sequence shown here is derived from an EMBL/GenBank/DDBJ whole genome shotgun (WGS) entry which is preliminary data.</text>
</comment>
<evidence type="ECO:0000313" key="1">
    <source>
        <dbReference type="EMBL" id="GCC25868.1"/>
    </source>
</evidence>
<accession>A0A401S660</accession>
<evidence type="ECO:0000313" key="2">
    <source>
        <dbReference type="Proteomes" id="UP000287033"/>
    </source>
</evidence>
<proteinExistence type="predicted"/>
<keyword evidence="2" id="KW-1185">Reference proteome</keyword>